<sequence>MDRSDDVAALVADGVEAERVGLFADAESAYRAAWEAAEAAHERCIAAHHLARAQPDPDTRLGWDREALRWAADSDRELVADFLPTALVAAAASARAADDPLAARDWYIDAAQHIRAADSSGDHDDALRAAIADGLIATAEPTTLTEALRSLGRARRYAALTSVLPRYIDWVLDDDVTGLVEAIDAALATDGISAADHRALVAALPTHATNDVAGADDVAFQL</sequence>
<evidence type="ECO:0000313" key="2">
    <source>
        <dbReference type="Proteomes" id="UP000011666"/>
    </source>
</evidence>
<name>M0QLS5_9ACTN</name>
<dbReference type="RefSeq" id="WP_007622326.1">
    <property type="nucleotide sequence ID" value="NZ_BANX01000023.1"/>
</dbReference>
<dbReference type="EMBL" id="BANX01000023">
    <property type="protein sequence ID" value="GAC69349.1"/>
    <property type="molecule type" value="Genomic_DNA"/>
</dbReference>
<keyword evidence="2" id="KW-1185">Reference proteome</keyword>
<reference evidence="1 2" key="1">
    <citation type="submission" date="2013-01" db="EMBL/GenBank/DDBJ databases">
        <title>Whole genome shotgun sequence of Gordonia soli NBRC 108243.</title>
        <authorList>
            <person name="Isaki-Nakamura S."/>
            <person name="Hosoyama A."/>
            <person name="Tsuchikane K."/>
            <person name="Ando Y."/>
            <person name="Baba S."/>
            <person name="Ohji S."/>
            <person name="Hamada M."/>
            <person name="Tamura T."/>
            <person name="Yamazoe A."/>
            <person name="Yamazaki S."/>
            <person name="Fujita N."/>
        </authorList>
    </citation>
    <scope>NUCLEOTIDE SEQUENCE [LARGE SCALE GENOMIC DNA]</scope>
    <source>
        <strain evidence="1 2">NBRC 108243</strain>
    </source>
</reference>
<gene>
    <name evidence="1" type="ORF">GS4_23_01460</name>
</gene>
<comment type="caution">
    <text evidence="1">The sequence shown here is derived from an EMBL/GenBank/DDBJ whole genome shotgun (WGS) entry which is preliminary data.</text>
</comment>
<organism evidence="1 2">
    <name type="scientific">Gordonia soli NBRC 108243</name>
    <dbReference type="NCBI Taxonomy" id="1223545"/>
    <lineage>
        <taxon>Bacteria</taxon>
        <taxon>Bacillati</taxon>
        <taxon>Actinomycetota</taxon>
        <taxon>Actinomycetes</taxon>
        <taxon>Mycobacteriales</taxon>
        <taxon>Gordoniaceae</taxon>
        <taxon>Gordonia</taxon>
    </lineage>
</organism>
<proteinExistence type="predicted"/>
<dbReference type="Proteomes" id="UP000011666">
    <property type="component" value="Unassembled WGS sequence"/>
</dbReference>
<dbReference type="AlphaFoldDB" id="M0QLS5"/>
<dbReference type="OrthoDB" id="8450665at2"/>
<dbReference type="STRING" id="1223545.GS4_23_01460"/>
<evidence type="ECO:0000313" key="1">
    <source>
        <dbReference type="EMBL" id="GAC69349.1"/>
    </source>
</evidence>
<protein>
    <submittedName>
        <fullName evidence="1">Uncharacterized protein</fullName>
    </submittedName>
</protein>
<accession>M0QLS5</accession>